<gene>
    <name evidence="8" type="primary">LOC113508935</name>
</gene>
<dbReference type="GO" id="GO:0042292">
    <property type="term" value="F:URM1 activating enzyme activity"/>
    <property type="evidence" value="ECO:0007669"/>
    <property type="project" value="TreeGrafter"/>
</dbReference>
<evidence type="ECO:0000313" key="8">
    <source>
        <dbReference type="RefSeq" id="XP_026747929.1"/>
    </source>
</evidence>
<evidence type="ECO:0000256" key="1">
    <source>
        <dbReference type="ARBA" id="ARBA00022679"/>
    </source>
</evidence>
<dbReference type="FunFam" id="3.40.50.720:FF:000033">
    <property type="entry name" value="Adenylyltransferase and sulfurtransferase MOCS3"/>
    <property type="match status" value="1"/>
</dbReference>
<dbReference type="InterPro" id="IPR000594">
    <property type="entry name" value="ThiF_NAD_FAD-bd"/>
</dbReference>
<organism evidence="7 8">
    <name type="scientific">Trichoplusia ni</name>
    <name type="common">Cabbage looper</name>
    <dbReference type="NCBI Taxonomy" id="7111"/>
    <lineage>
        <taxon>Eukaryota</taxon>
        <taxon>Metazoa</taxon>
        <taxon>Ecdysozoa</taxon>
        <taxon>Arthropoda</taxon>
        <taxon>Hexapoda</taxon>
        <taxon>Insecta</taxon>
        <taxon>Pterygota</taxon>
        <taxon>Neoptera</taxon>
        <taxon>Endopterygota</taxon>
        <taxon>Lepidoptera</taxon>
        <taxon>Glossata</taxon>
        <taxon>Ditrysia</taxon>
        <taxon>Noctuoidea</taxon>
        <taxon>Noctuidae</taxon>
        <taxon>Plusiinae</taxon>
        <taxon>Trichoplusia</taxon>
    </lineage>
</organism>
<dbReference type="InterPro" id="IPR045886">
    <property type="entry name" value="ThiF/MoeB/HesA"/>
</dbReference>
<dbReference type="CTD" id="34187"/>
<dbReference type="SUPFAM" id="SSF69572">
    <property type="entry name" value="Activating enzymes of the ubiquitin-like proteins"/>
    <property type="match status" value="1"/>
</dbReference>
<dbReference type="Pfam" id="PF00899">
    <property type="entry name" value="ThiF"/>
    <property type="match status" value="1"/>
</dbReference>
<keyword evidence="7" id="KW-1185">Reference proteome</keyword>
<dbReference type="CDD" id="cd00757">
    <property type="entry name" value="ThiF_MoeB_HesA_family"/>
    <property type="match status" value="1"/>
</dbReference>
<reference evidence="8" key="1">
    <citation type="submission" date="2025-08" db="UniProtKB">
        <authorList>
            <consortium name="RefSeq"/>
        </authorList>
    </citation>
    <scope>IDENTIFICATION</scope>
</reference>
<evidence type="ECO:0000256" key="2">
    <source>
        <dbReference type="ARBA" id="ARBA00022741"/>
    </source>
</evidence>
<dbReference type="GO" id="GO:0005524">
    <property type="term" value="F:ATP binding"/>
    <property type="evidence" value="ECO:0007669"/>
    <property type="project" value="UniProtKB-KW"/>
</dbReference>
<evidence type="ECO:0000256" key="3">
    <source>
        <dbReference type="ARBA" id="ARBA00022840"/>
    </source>
</evidence>
<sequence length="621" mass="71280">MSKMEQLLRLETEIRELRKIIQDKEEEMLKLRREVFDEQSNGVKNDGLQTEHIQRIEVGQLPKWAIERYSRQILLREIGVKGQSRICQARVLIVGAGGLGCPAGLYLAGAGVGEIGIIDYDVVELTNIHRQVLHFEHDQNVNKAESAAATLRSINSRIKITPYKVQLDSKNALEIAANYDVILDCTDNVPTRYLLSDLSCLVKKPLISGSALKMEGQLTIYGYRADNQDGGKEPARGPCYRCVFPSPPPAAAVGSCSAHGVAGPVPGVIGTLQAMEALKYIVDMPAKKLLVERMLIFDAEDMTTRTVRLRKRNVMCAACSDNPTITHLVDYEAYCMAPANDKKKQDHLKSERRRQEKEKRRTGQSYYGFRTKKEGEKKTYIQDVLKQERTLGPPCKSEYCVKNTSRYCKKLQEEDRRNIFTHFWELEWQEKKKFVRSLIDSVPIKRRRRSHIGEYSRKSDSKVYHLLFNDERVSVCRVTFLNTLGLKEAMVRCWLTKEKPRTSKVPVVSHSVVNYIDRLPTFNIKCQSCINAGVNVKYIDMDVKNQFQLYSMFVKDMKIQGVVPASRKTFAKVLSEKNLRIFKGKNERDTCDLVRQHNISFGYEDNRDSYYFNLNMNEQWS</sequence>
<dbReference type="RefSeq" id="XP_026747929.1">
    <property type="nucleotide sequence ID" value="XM_026892128.1"/>
</dbReference>
<feature type="compositionally biased region" description="Basic and acidic residues" evidence="5">
    <location>
        <begin position="344"/>
        <end position="361"/>
    </location>
</feature>
<evidence type="ECO:0000256" key="5">
    <source>
        <dbReference type="SAM" id="MobiDB-lite"/>
    </source>
</evidence>
<dbReference type="PANTHER" id="PTHR10953">
    <property type="entry name" value="UBIQUITIN-ACTIVATING ENZYME E1"/>
    <property type="match status" value="1"/>
</dbReference>
<feature type="domain" description="THIF-type NAD/FAD binding fold" evidence="6">
    <location>
        <begin position="69"/>
        <end position="316"/>
    </location>
</feature>
<dbReference type="GO" id="GO:0004792">
    <property type="term" value="F:thiosulfate-cyanide sulfurtransferase activity"/>
    <property type="evidence" value="ECO:0007669"/>
    <property type="project" value="TreeGrafter"/>
</dbReference>
<dbReference type="AlphaFoldDB" id="A0A7E5X5B7"/>
<evidence type="ECO:0000256" key="4">
    <source>
        <dbReference type="SAM" id="Coils"/>
    </source>
</evidence>
<dbReference type="PANTHER" id="PTHR10953:SF102">
    <property type="entry name" value="ADENYLYLTRANSFERASE AND SULFURTRANSFERASE MOCS3"/>
    <property type="match status" value="1"/>
</dbReference>
<dbReference type="InParanoid" id="A0A7E5X5B7"/>
<dbReference type="GeneID" id="113508935"/>
<dbReference type="GO" id="GO:0005737">
    <property type="term" value="C:cytoplasm"/>
    <property type="evidence" value="ECO:0007669"/>
    <property type="project" value="TreeGrafter"/>
</dbReference>
<dbReference type="GO" id="GO:0016779">
    <property type="term" value="F:nucleotidyltransferase activity"/>
    <property type="evidence" value="ECO:0007669"/>
    <property type="project" value="UniProtKB-KW"/>
</dbReference>
<dbReference type="InterPro" id="IPR035985">
    <property type="entry name" value="Ubiquitin-activating_enz"/>
</dbReference>
<protein>
    <submittedName>
        <fullName evidence="8">Adenylyltransferase and sulfurtransferase MOCS3 isoform X1</fullName>
    </submittedName>
</protein>
<evidence type="ECO:0000313" key="7">
    <source>
        <dbReference type="Proteomes" id="UP000322000"/>
    </source>
</evidence>
<dbReference type="GO" id="GO:0002143">
    <property type="term" value="P:tRNA wobble position uridine thiolation"/>
    <property type="evidence" value="ECO:0007669"/>
    <property type="project" value="TreeGrafter"/>
</dbReference>
<keyword evidence="3" id="KW-0067">ATP-binding</keyword>
<proteinExistence type="predicted"/>
<dbReference type="Proteomes" id="UP000322000">
    <property type="component" value="Chromosome 3"/>
</dbReference>
<keyword evidence="4" id="KW-0175">Coiled coil</keyword>
<name>A0A7E5X5B7_TRINI</name>
<dbReference type="FunCoup" id="A0A7E5X5B7">
    <property type="interactions" value="420"/>
</dbReference>
<accession>A0A7E5X5B7</accession>
<evidence type="ECO:0000259" key="6">
    <source>
        <dbReference type="Pfam" id="PF00899"/>
    </source>
</evidence>
<feature type="coiled-coil region" evidence="4">
    <location>
        <begin position="7"/>
        <end position="41"/>
    </location>
</feature>
<keyword evidence="2" id="KW-0547">Nucleotide-binding</keyword>
<dbReference type="KEGG" id="tnl:113508935"/>
<dbReference type="OrthoDB" id="10261062at2759"/>
<dbReference type="Gene3D" id="3.40.50.720">
    <property type="entry name" value="NAD(P)-binding Rossmann-like Domain"/>
    <property type="match status" value="1"/>
</dbReference>
<feature type="region of interest" description="Disordered" evidence="5">
    <location>
        <begin position="344"/>
        <end position="364"/>
    </location>
</feature>
<keyword evidence="1" id="KW-0808">Transferase</keyword>
<keyword evidence="8" id="KW-0548">Nucleotidyltransferase</keyword>
<dbReference type="GO" id="GO:0032447">
    <property type="term" value="P:protein urmylation"/>
    <property type="evidence" value="ECO:0007669"/>
    <property type="project" value="TreeGrafter"/>
</dbReference>